<accession>A0AAV7TRD9</accession>
<feature type="compositionally biased region" description="Low complexity" evidence="1">
    <location>
        <begin position="126"/>
        <end position="142"/>
    </location>
</feature>
<evidence type="ECO:0000313" key="2">
    <source>
        <dbReference type="EMBL" id="KAJ1179245.1"/>
    </source>
</evidence>
<reference evidence="2" key="1">
    <citation type="journal article" date="2022" name="bioRxiv">
        <title>Sequencing and chromosome-scale assembly of the giantPleurodeles waltlgenome.</title>
        <authorList>
            <person name="Brown T."/>
            <person name="Elewa A."/>
            <person name="Iarovenko S."/>
            <person name="Subramanian E."/>
            <person name="Araus A.J."/>
            <person name="Petzold A."/>
            <person name="Susuki M."/>
            <person name="Suzuki K.-i.T."/>
            <person name="Hayashi T."/>
            <person name="Toyoda A."/>
            <person name="Oliveira C."/>
            <person name="Osipova E."/>
            <person name="Leigh N.D."/>
            <person name="Simon A."/>
            <person name="Yun M.H."/>
        </authorList>
    </citation>
    <scope>NUCLEOTIDE SEQUENCE</scope>
    <source>
        <strain evidence="2">20211129_DDA</strain>
        <tissue evidence="2">Liver</tissue>
    </source>
</reference>
<feature type="compositionally biased region" description="Basic and acidic residues" evidence="1">
    <location>
        <begin position="50"/>
        <end position="61"/>
    </location>
</feature>
<protein>
    <submittedName>
        <fullName evidence="2">Uncharacterized protein</fullName>
    </submittedName>
</protein>
<evidence type="ECO:0000313" key="3">
    <source>
        <dbReference type="Proteomes" id="UP001066276"/>
    </source>
</evidence>
<dbReference type="EMBL" id="JANPWB010000006">
    <property type="protein sequence ID" value="KAJ1179245.1"/>
    <property type="molecule type" value="Genomic_DNA"/>
</dbReference>
<sequence>MCHKRPRTPGQGPTSSSGVQREYVGPQYAQPGRSCGPPWPAGEASQAVGVRHEHPQERWGDVQRPQPSNRSGGSADPEAGHTHNEGRVLAQVHPDSIGSGWGNTLGVPRVAPLSAHLASAGTLLGPSSAGAAPAQHQAAQSRSRPRQCVRDSGQPATPKTPASCPRSLQATSRQCSLGPQG</sequence>
<evidence type="ECO:0000256" key="1">
    <source>
        <dbReference type="SAM" id="MobiDB-lite"/>
    </source>
</evidence>
<feature type="compositionally biased region" description="Polar residues" evidence="1">
    <location>
        <begin position="166"/>
        <end position="181"/>
    </location>
</feature>
<feature type="region of interest" description="Disordered" evidence="1">
    <location>
        <begin position="121"/>
        <end position="181"/>
    </location>
</feature>
<keyword evidence="3" id="KW-1185">Reference proteome</keyword>
<dbReference type="AlphaFoldDB" id="A0AAV7TRD9"/>
<feature type="region of interest" description="Disordered" evidence="1">
    <location>
        <begin position="1"/>
        <end position="107"/>
    </location>
</feature>
<proteinExistence type="predicted"/>
<gene>
    <name evidence="2" type="ORF">NDU88_004480</name>
</gene>
<dbReference type="Proteomes" id="UP001066276">
    <property type="component" value="Chromosome 3_2"/>
</dbReference>
<organism evidence="2 3">
    <name type="scientific">Pleurodeles waltl</name>
    <name type="common">Iberian ribbed newt</name>
    <dbReference type="NCBI Taxonomy" id="8319"/>
    <lineage>
        <taxon>Eukaryota</taxon>
        <taxon>Metazoa</taxon>
        <taxon>Chordata</taxon>
        <taxon>Craniata</taxon>
        <taxon>Vertebrata</taxon>
        <taxon>Euteleostomi</taxon>
        <taxon>Amphibia</taxon>
        <taxon>Batrachia</taxon>
        <taxon>Caudata</taxon>
        <taxon>Salamandroidea</taxon>
        <taxon>Salamandridae</taxon>
        <taxon>Pleurodelinae</taxon>
        <taxon>Pleurodeles</taxon>
    </lineage>
</organism>
<comment type="caution">
    <text evidence="2">The sequence shown here is derived from an EMBL/GenBank/DDBJ whole genome shotgun (WGS) entry which is preliminary data.</text>
</comment>
<name>A0AAV7TRD9_PLEWA</name>